<dbReference type="GO" id="GO:0016020">
    <property type="term" value="C:membrane"/>
    <property type="evidence" value="ECO:0007669"/>
    <property type="project" value="UniProtKB-SubCell"/>
</dbReference>
<evidence type="ECO:0000256" key="3">
    <source>
        <dbReference type="ARBA" id="ARBA00022989"/>
    </source>
</evidence>
<dbReference type="PANTHER" id="PTHR11009">
    <property type="entry name" value="DER1-LIKE PROTEIN, DERLIN"/>
    <property type="match status" value="1"/>
</dbReference>
<dbReference type="EMBL" id="JAHBMH010000003">
    <property type="protein sequence ID" value="KAK1940304.1"/>
    <property type="molecule type" value="Genomic_DNA"/>
</dbReference>
<comment type="caution">
    <text evidence="6">The sequence shown here is derived from an EMBL/GenBank/DDBJ whole genome shotgun (WGS) entry which is preliminary data.</text>
</comment>
<evidence type="ECO:0000313" key="6">
    <source>
        <dbReference type="EMBL" id="KAK1940304.1"/>
    </source>
</evidence>
<protein>
    <submittedName>
        <fullName evidence="6">Uncharacterized protein</fullName>
    </submittedName>
</protein>
<dbReference type="Proteomes" id="UP001195914">
    <property type="component" value="Unassembled WGS sequence"/>
</dbReference>
<evidence type="ECO:0000256" key="5">
    <source>
        <dbReference type="SAM" id="SignalP"/>
    </source>
</evidence>
<keyword evidence="3" id="KW-1133">Transmembrane helix</keyword>
<keyword evidence="2" id="KW-0812">Transmembrane</keyword>
<organism evidence="6 7">
    <name type="scientific">Babesia divergens</name>
    <dbReference type="NCBI Taxonomy" id="32595"/>
    <lineage>
        <taxon>Eukaryota</taxon>
        <taxon>Sar</taxon>
        <taxon>Alveolata</taxon>
        <taxon>Apicomplexa</taxon>
        <taxon>Aconoidasida</taxon>
        <taxon>Piroplasmida</taxon>
        <taxon>Babesiidae</taxon>
        <taxon>Babesia</taxon>
    </lineage>
</organism>
<feature type="chain" id="PRO_5041992497" evidence="5">
    <location>
        <begin position="26"/>
        <end position="250"/>
    </location>
</feature>
<reference evidence="6" key="1">
    <citation type="journal article" date="2014" name="Nucleic Acids Res.">
        <title>The evolutionary dynamics of variant antigen genes in Babesia reveal a history of genomic innovation underlying host-parasite interaction.</title>
        <authorList>
            <person name="Jackson A.P."/>
            <person name="Otto T.D."/>
            <person name="Darby A."/>
            <person name="Ramaprasad A."/>
            <person name="Xia D."/>
            <person name="Echaide I.E."/>
            <person name="Farber M."/>
            <person name="Gahlot S."/>
            <person name="Gamble J."/>
            <person name="Gupta D."/>
            <person name="Gupta Y."/>
            <person name="Jackson L."/>
            <person name="Malandrin L."/>
            <person name="Malas T.B."/>
            <person name="Moussa E."/>
            <person name="Nair M."/>
            <person name="Reid A.J."/>
            <person name="Sanders M."/>
            <person name="Sharma J."/>
            <person name="Tracey A."/>
            <person name="Quail M.A."/>
            <person name="Weir W."/>
            <person name="Wastling J.M."/>
            <person name="Hall N."/>
            <person name="Willadsen P."/>
            <person name="Lingelbach K."/>
            <person name="Shiels B."/>
            <person name="Tait A."/>
            <person name="Berriman M."/>
            <person name="Allred D.R."/>
            <person name="Pain A."/>
        </authorList>
    </citation>
    <scope>NUCLEOTIDE SEQUENCE</scope>
    <source>
        <strain evidence="6">1802A</strain>
    </source>
</reference>
<feature type="signal peptide" evidence="5">
    <location>
        <begin position="1"/>
        <end position="25"/>
    </location>
</feature>
<name>A0AAD9GKE3_BABDI</name>
<keyword evidence="5" id="KW-0732">Signal</keyword>
<reference evidence="6" key="2">
    <citation type="submission" date="2021-05" db="EMBL/GenBank/DDBJ databases">
        <authorList>
            <person name="Pain A."/>
        </authorList>
    </citation>
    <scope>NUCLEOTIDE SEQUENCE</scope>
    <source>
        <strain evidence="6">1802A</strain>
    </source>
</reference>
<comment type="subcellular location">
    <subcellularLocation>
        <location evidence="1">Membrane</location>
        <topology evidence="1">Multi-pass membrane protein</topology>
    </subcellularLocation>
</comment>
<keyword evidence="7" id="KW-1185">Reference proteome</keyword>
<proteinExistence type="predicted"/>
<gene>
    <name evidence="6" type="ORF">X943_001793</name>
</gene>
<dbReference type="AlphaFoldDB" id="A0AAD9GKE3"/>
<accession>A0AAD9GKE3</accession>
<evidence type="ECO:0000256" key="4">
    <source>
        <dbReference type="ARBA" id="ARBA00023136"/>
    </source>
</evidence>
<evidence type="ECO:0000256" key="2">
    <source>
        <dbReference type="ARBA" id="ARBA00022692"/>
    </source>
</evidence>
<sequence length="250" mass="27560">MRGFFATGSVLRILFLIFLSHDTHIYVQCAKVSDLTPRTLTNHAVIPRLPRLHSTKYSLSGLKHSTRHLLERCSEIPIATSLVTSSFLISSTVWLGLLSPEAFTSNGMPRSVGELYLPFTSVLLMPELNGTTIVNLISFYTLLKQAETTSGSSSLLKRVFTNLVAATLVSNACNTPCDFHKFSRAITVTNALENPDQRVNFQGIISMKQWHLPLALILADYLMTLRAEQAVEGCKATLAGLATYVLCNKL</sequence>
<evidence type="ECO:0000256" key="1">
    <source>
        <dbReference type="ARBA" id="ARBA00004141"/>
    </source>
</evidence>
<evidence type="ECO:0000313" key="7">
    <source>
        <dbReference type="Proteomes" id="UP001195914"/>
    </source>
</evidence>
<keyword evidence="4" id="KW-0472">Membrane</keyword>